<dbReference type="STRING" id="1641165.XM38_22195"/>
<name>A0A1Z3HGQ4_9CYAN</name>
<dbReference type="RefSeq" id="WP_080812813.1">
    <property type="nucleotide sequence ID" value="NZ_CP021983.2"/>
</dbReference>
<dbReference type="Pfam" id="PF08814">
    <property type="entry name" value="XisH"/>
    <property type="match status" value="1"/>
</dbReference>
<dbReference type="SUPFAM" id="SSF52980">
    <property type="entry name" value="Restriction endonuclease-like"/>
    <property type="match status" value="1"/>
</dbReference>
<dbReference type="EMBL" id="CP021983">
    <property type="protein sequence ID" value="ASC69461.1"/>
    <property type="molecule type" value="Genomic_DNA"/>
</dbReference>
<dbReference type="InterPro" id="IPR014919">
    <property type="entry name" value="XisH"/>
</dbReference>
<dbReference type="Proteomes" id="UP000191901">
    <property type="component" value="Chromosome"/>
</dbReference>
<proteinExistence type="predicted"/>
<dbReference type="KEGG" id="hhg:XM38_003880"/>
<dbReference type="OrthoDB" id="456752at2"/>
<dbReference type="CDD" id="cd22366">
    <property type="entry name" value="XisH-like"/>
    <property type="match status" value="1"/>
</dbReference>
<protein>
    <submittedName>
        <fullName evidence="1">FdxN element excision controlling factor protein</fullName>
    </submittedName>
</protein>
<keyword evidence="2" id="KW-1185">Reference proteome</keyword>
<dbReference type="Gene3D" id="3.40.1350.10">
    <property type="match status" value="1"/>
</dbReference>
<sequence length="138" mass="15859">MAAKDIFHNAAKRALEKDGWTITHDPLFLSFGGVDMYVDLGAERILAADRGDEKIAVEIKSFIGPSATTEFNAALGQFLKYQLALEEEEPDRTLFLAIPVDAEREFFRLELPRRLIERYQVRLLIYDLEEEVIVKWQA</sequence>
<dbReference type="GO" id="GO:0003676">
    <property type="term" value="F:nucleic acid binding"/>
    <property type="evidence" value="ECO:0007669"/>
    <property type="project" value="InterPro"/>
</dbReference>
<organism evidence="1 2">
    <name type="scientific">Halomicronema hongdechloris C2206</name>
    <dbReference type="NCBI Taxonomy" id="1641165"/>
    <lineage>
        <taxon>Bacteria</taxon>
        <taxon>Bacillati</taxon>
        <taxon>Cyanobacteriota</taxon>
        <taxon>Cyanophyceae</taxon>
        <taxon>Nodosilineales</taxon>
        <taxon>Nodosilineaceae</taxon>
        <taxon>Halomicronema</taxon>
    </lineage>
</organism>
<dbReference type="AlphaFoldDB" id="A0A1Z3HGQ4"/>
<dbReference type="InterPro" id="IPR011856">
    <property type="entry name" value="tRNA_endonuc-like_dom_sf"/>
</dbReference>
<accession>A0A1Z3HGQ4</accession>
<dbReference type="InterPro" id="IPR011335">
    <property type="entry name" value="Restrct_endonuc-II-like"/>
</dbReference>
<evidence type="ECO:0000313" key="1">
    <source>
        <dbReference type="EMBL" id="ASC69461.1"/>
    </source>
</evidence>
<gene>
    <name evidence="1" type="ORF">XM38_003880</name>
</gene>
<reference evidence="1 2" key="1">
    <citation type="journal article" date="2016" name="Biochim. Biophys. Acta">
        <title>Characterization of red-shifted phycobilisomes isolated from the chlorophyll f-containing cyanobacterium Halomicronema hongdechloris.</title>
        <authorList>
            <person name="Li Y."/>
            <person name="Lin Y."/>
            <person name="Garvey C.J."/>
            <person name="Birch D."/>
            <person name="Corkery R.W."/>
            <person name="Loughlin P.C."/>
            <person name="Scheer H."/>
            <person name="Willows R.D."/>
            <person name="Chen M."/>
        </authorList>
    </citation>
    <scope>NUCLEOTIDE SEQUENCE [LARGE SCALE GENOMIC DNA]</scope>
    <source>
        <strain evidence="1 2">C2206</strain>
    </source>
</reference>
<evidence type="ECO:0000313" key="2">
    <source>
        <dbReference type="Proteomes" id="UP000191901"/>
    </source>
</evidence>